<reference evidence="5 6" key="1">
    <citation type="submission" date="2018-02" db="EMBL/GenBank/DDBJ databases">
        <title>Genome sequencing of Solimonas sp. HR-BB.</title>
        <authorList>
            <person name="Lee Y."/>
            <person name="Jeon C.O."/>
        </authorList>
    </citation>
    <scope>NUCLEOTIDE SEQUENCE [LARGE SCALE GENOMIC DNA]</scope>
    <source>
        <strain evidence="5 6">HR-BB</strain>
    </source>
</reference>
<dbReference type="Proteomes" id="UP000238220">
    <property type="component" value="Unassembled WGS sequence"/>
</dbReference>
<keyword evidence="6" id="KW-1185">Reference proteome</keyword>
<dbReference type="AlphaFoldDB" id="A0A2S5TBS1"/>
<evidence type="ECO:0000313" key="5">
    <source>
        <dbReference type="EMBL" id="PPE72461.1"/>
    </source>
</evidence>
<dbReference type="InterPro" id="IPR051821">
    <property type="entry name" value="Asp/Asn_beta-hydroxylase"/>
</dbReference>
<keyword evidence="2" id="KW-0223">Dioxygenase</keyword>
<keyword evidence="3" id="KW-0560">Oxidoreductase</keyword>
<dbReference type="InterPro" id="IPR027443">
    <property type="entry name" value="IPNS-like_sf"/>
</dbReference>
<comment type="similarity">
    <text evidence="1">Belongs to the aspartyl/asparaginyl beta-hydroxylase family.</text>
</comment>
<evidence type="ECO:0000256" key="2">
    <source>
        <dbReference type="ARBA" id="ARBA00022964"/>
    </source>
</evidence>
<evidence type="ECO:0000313" key="6">
    <source>
        <dbReference type="Proteomes" id="UP000238220"/>
    </source>
</evidence>
<evidence type="ECO:0000256" key="1">
    <source>
        <dbReference type="ARBA" id="ARBA00007730"/>
    </source>
</evidence>
<gene>
    <name evidence="5" type="ORF">C3942_18120</name>
</gene>
<dbReference type="PANTHER" id="PTHR46332">
    <property type="entry name" value="ASPARTATE BETA-HYDROXYLASE DOMAIN-CONTAINING PROTEIN 2"/>
    <property type="match status" value="1"/>
</dbReference>
<dbReference type="Gene3D" id="2.60.120.330">
    <property type="entry name" value="B-lactam Antibiotic, Isopenicillin N Synthase, Chain"/>
    <property type="match status" value="1"/>
</dbReference>
<evidence type="ECO:0000259" key="4">
    <source>
        <dbReference type="Pfam" id="PF05118"/>
    </source>
</evidence>
<dbReference type="Pfam" id="PF05118">
    <property type="entry name" value="Asp_Arg_Hydrox"/>
    <property type="match status" value="1"/>
</dbReference>
<evidence type="ECO:0000256" key="3">
    <source>
        <dbReference type="ARBA" id="ARBA00023002"/>
    </source>
</evidence>
<dbReference type="EMBL" id="PSNW01000012">
    <property type="protein sequence ID" value="PPE72461.1"/>
    <property type="molecule type" value="Genomic_DNA"/>
</dbReference>
<name>A0A2S5TBS1_9GAMM</name>
<dbReference type="PANTHER" id="PTHR46332:SF5">
    <property type="entry name" value="ASPARTATE BETA-HYDROXYLASE DOMAIN CONTAINING 2"/>
    <property type="match status" value="1"/>
</dbReference>
<dbReference type="OrthoDB" id="21665at2"/>
<dbReference type="SUPFAM" id="SSF51197">
    <property type="entry name" value="Clavaminate synthase-like"/>
    <property type="match status" value="1"/>
</dbReference>
<organism evidence="5 6">
    <name type="scientific">Solimonas fluminis</name>
    <dbReference type="NCBI Taxonomy" id="2086571"/>
    <lineage>
        <taxon>Bacteria</taxon>
        <taxon>Pseudomonadati</taxon>
        <taxon>Pseudomonadota</taxon>
        <taxon>Gammaproteobacteria</taxon>
        <taxon>Nevskiales</taxon>
        <taxon>Nevskiaceae</taxon>
        <taxon>Solimonas</taxon>
    </lineage>
</organism>
<comment type="caution">
    <text evidence="5">The sequence shown here is derived from an EMBL/GenBank/DDBJ whole genome shotgun (WGS) entry which is preliminary data.</text>
</comment>
<dbReference type="InterPro" id="IPR007803">
    <property type="entry name" value="Asp/Arg/Pro-Hydrxlase"/>
</dbReference>
<accession>A0A2S5TBS1</accession>
<dbReference type="GO" id="GO:0016020">
    <property type="term" value="C:membrane"/>
    <property type="evidence" value="ECO:0007669"/>
    <property type="project" value="TreeGrafter"/>
</dbReference>
<proteinExistence type="inferred from homology"/>
<dbReference type="GO" id="GO:0051213">
    <property type="term" value="F:dioxygenase activity"/>
    <property type="evidence" value="ECO:0007669"/>
    <property type="project" value="UniProtKB-KW"/>
</dbReference>
<sequence>MDDTQVRHSADPALRTRAQTLVPPRTRLGAFGYRLQAWLESGVARVSRQGDPAVYDNADFPWVAALQARAPGIRRELEAVMSGAQELPNFQDILEEVRTIQRDCRWKTFFLAAPGMDCRRNAARCPATMAALRGVPGLRTAFFSILAPGKHIPPHRGAYNGVLRLHLALQVPEPAERCSIRVGDRICHWREGEALIFDDSFNHEVWNDTGGQRAVLFVDFARPLHPPWHWLNERLLDLAAFTPFMRRAARRQRAWQKSQQR</sequence>
<dbReference type="RefSeq" id="WP_104231777.1">
    <property type="nucleotide sequence ID" value="NZ_PSNW01000012.1"/>
</dbReference>
<feature type="domain" description="Aspartyl/asparaginy/proline hydroxylase" evidence="4">
    <location>
        <begin position="70"/>
        <end position="223"/>
    </location>
</feature>
<protein>
    <submittedName>
        <fullName evidence="5">Aspartyl beta-hydroxylase</fullName>
    </submittedName>
</protein>